<dbReference type="Proteomes" id="UP000886595">
    <property type="component" value="Unassembled WGS sequence"/>
</dbReference>
<keyword evidence="2" id="KW-1185">Reference proteome</keyword>
<evidence type="ECO:0000313" key="1">
    <source>
        <dbReference type="EMBL" id="KAG2328565.1"/>
    </source>
</evidence>
<dbReference type="AlphaFoldDB" id="A0A8X7WG13"/>
<gene>
    <name evidence="1" type="ORF">Bca52824_011293</name>
</gene>
<comment type="caution">
    <text evidence="1">The sequence shown here is derived from an EMBL/GenBank/DDBJ whole genome shotgun (WGS) entry which is preliminary data.</text>
</comment>
<protein>
    <submittedName>
        <fullName evidence="1">Uncharacterized protein</fullName>
    </submittedName>
</protein>
<proteinExistence type="predicted"/>
<reference evidence="1 2" key="1">
    <citation type="submission" date="2020-02" db="EMBL/GenBank/DDBJ databases">
        <authorList>
            <person name="Ma Q."/>
            <person name="Huang Y."/>
            <person name="Song X."/>
            <person name="Pei D."/>
        </authorList>
    </citation>
    <scope>NUCLEOTIDE SEQUENCE [LARGE SCALE GENOMIC DNA]</scope>
    <source>
        <strain evidence="1">Sxm20200214</strain>
        <tissue evidence="1">Leaf</tissue>
    </source>
</reference>
<sequence>MHLVIYVTAPLSRASLMTSDEPRPRSFAVRLFLRHESTRPSFLLHTVLCNSSASSCDSISWWSESTAVSHDEGRQKWPNLTFHIWSFICLGILSLSQTMTFSDTPFSIVLNFLLFNQTPTI</sequence>
<evidence type="ECO:0000313" key="2">
    <source>
        <dbReference type="Proteomes" id="UP000886595"/>
    </source>
</evidence>
<organism evidence="1 2">
    <name type="scientific">Brassica carinata</name>
    <name type="common">Ethiopian mustard</name>
    <name type="synonym">Abyssinian cabbage</name>
    <dbReference type="NCBI Taxonomy" id="52824"/>
    <lineage>
        <taxon>Eukaryota</taxon>
        <taxon>Viridiplantae</taxon>
        <taxon>Streptophyta</taxon>
        <taxon>Embryophyta</taxon>
        <taxon>Tracheophyta</taxon>
        <taxon>Spermatophyta</taxon>
        <taxon>Magnoliopsida</taxon>
        <taxon>eudicotyledons</taxon>
        <taxon>Gunneridae</taxon>
        <taxon>Pentapetalae</taxon>
        <taxon>rosids</taxon>
        <taxon>malvids</taxon>
        <taxon>Brassicales</taxon>
        <taxon>Brassicaceae</taxon>
        <taxon>Brassiceae</taxon>
        <taxon>Brassica</taxon>
    </lineage>
</organism>
<accession>A0A8X7WG13</accession>
<name>A0A8X7WG13_BRACI</name>
<dbReference type="EMBL" id="JAAMPC010000002">
    <property type="protein sequence ID" value="KAG2328565.1"/>
    <property type="molecule type" value="Genomic_DNA"/>
</dbReference>